<proteinExistence type="predicted"/>
<name>X1FZ44_9ZZZZ</name>
<gene>
    <name evidence="1" type="ORF">S03H2_25663</name>
</gene>
<protein>
    <submittedName>
        <fullName evidence="1">Uncharacterized protein</fullName>
    </submittedName>
</protein>
<sequence length="32" mass="3793">YPRIFKVLVSVNIEYKWLVIDLSNLLDLSLID</sequence>
<reference evidence="1" key="1">
    <citation type="journal article" date="2014" name="Front. Microbiol.">
        <title>High frequency of phylogenetically diverse reductive dehalogenase-homologous genes in deep subseafloor sedimentary metagenomes.</title>
        <authorList>
            <person name="Kawai M."/>
            <person name="Futagami T."/>
            <person name="Toyoda A."/>
            <person name="Takaki Y."/>
            <person name="Nishi S."/>
            <person name="Hori S."/>
            <person name="Arai W."/>
            <person name="Tsubouchi T."/>
            <person name="Morono Y."/>
            <person name="Uchiyama I."/>
            <person name="Ito T."/>
            <person name="Fujiyama A."/>
            <person name="Inagaki F."/>
            <person name="Takami H."/>
        </authorList>
    </citation>
    <scope>NUCLEOTIDE SEQUENCE</scope>
    <source>
        <strain evidence="1">Expedition CK06-06</strain>
    </source>
</reference>
<dbReference type="AlphaFoldDB" id="X1FZ44"/>
<evidence type="ECO:0000313" key="1">
    <source>
        <dbReference type="EMBL" id="GAH34599.1"/>
    </source>
</evidence>
<dbReference type="EMBL" id="BARU01014598">
    <property type="protein sequence ID" value="GAH34599.1"/>
    <property type="molecule type" value="Genomic_DNA"/>
</dbReference>
<organism evidence="1">
    <name type="scientific">marine sediment metagenome</name>
    <dbReference type="NCBI Taxonomy" id="412755"/>
    <lineage>
        <taxon>unclassified sequences</taxon>
        <taxon>metagenomes</taxon>
        <taxon>ecological metagenomes</taxon>
    </lineage>
</organism>
<accession>X1FZ44</accession>
<comment type="caution">
    <text evidence="1">The sequence shown here is derived from an EMBL/GenBank/DDBJ whole genome shotgun (WGS) entry which is preliminary data.</text>
</comment>
<feature type="non-terminal residue" evidence="1">
    <location>
        <position position="1"/>
    </location>
</feature>